<name>A0A9P0GWB5_PHACE</name>
<dbReference type="PANTHER" id="PTHR10695:SF46">
    <property type="entry name" value="BIFUNCTIONAL COENZYME A SYNTHASE-RELATED"/>
    <property type="match status" value="1"/>
</dbReference>
<keyword evidence="8" id="KW-0548">Nucleotidyltransferase</keyword>
<dbReference type="NCBIfam" id="TIGR00152">
    <property type="entry name" value="dephospho-CoA kinase"/>
    <property type="match status" value="1"/>
</dbReference>
<comment type="catalytic activity">
    <reaction evidence="14">
        <text>(R)-4'-phosphopantetheine + ATP + H(+) = 3'-dephospho-CoA + diphosphate</text>
        <dbReference type="Rhea" id="RHEA:19801"/>
        <dbReference type="ChEBI" id="CHEBI:15378"/>
        <dbReference type="ChEBI" id="CHEBI:30616"/>
        <dbReference type="ChEBI" id="CHEBI:33019"/>
        <dbReference type="ChEBI" id="CHEBI:57328"/>
        <dbReference type="ChEBI" id="CHEBI:61723"/>
        <dbReference type="EC" id="2.7.7.3"/>
    </reaction>
    <physiologicalReaction direction="left-to-right" evidence="14">
        <dbReference type="Rhea" id="RHEA:19802"/>
    </physiologicalReaction>
</comment>
<dbReference type="FunFam" id="3.40.50.620:FF:000089">
    <property type="entry name" value="Bifunctional coenzyme A synthase"/>
    <property type="match status" value="1"/>
</dbReference>
<comment type="catalytic activity">
    <reaction evidence="15">
        <text>3'-dephospho-CoA + ATP = ADP + CoA + H(+)</text>
        <dbReference type="Rhea" id="RHEA:18245"/>
        <dbReference type="ChEBI" id="CHEBI:15378"/>
        <dbReference type="ChEBI" id="CHEBI:30616"/>
        <dbReference type="ChEBI" id="CHEBI:57287"/>
        <dbReference type="ChEBI" id="CHEBI:57328"/>
        <dbReference type="ChEBI" id="CHEBI:456216"/>
        <dbReference type="EC" id="2.7.1.24"/>
    </reaction>
    <physiologicalReaction direction="left-to-right" evidence="15">
        <dbReference type="Rhea" id="RHEA:18246"/>
    </physiologicalReaction>
</comment>
<evidence type="ECO:0000256" key="6">
    <source>
        <dbReference type="ARBA" id="ARBA00022553"/>
    </source>
</evidence>
<evidence type="ECO:0000256" key="19">
    <source>
        <dbReference type="ARBA" id="ARBA00061673"/>
    </source>
</evidence>
<evidence type="ECO:0000256" key="10">
    <source>
        <dbReference type="ARBA" id="ARBA00022777"/>
    </source>
</evidence>
<dbReference type="OrthoDB" id="330671at2759"/>
<dbReference type="EMBL" id="OU896714">
    <property type="protein sequence ID" value="CAH1178912.1"/>
    <property type="molecule type" value="Genomic_DNA"/>
</dbReference>
<evidence type="ECO:0000313" key="23">
    <source>
        <dbReference type="EMBL" id="CAH1178912.1"/>
    </source>
</evidence>
<evidence type="ECO:0000256" key="8">
    <source>
        <dbReference type="ARBA" id="ARBA00022695"/>
    </source>
</evidence>
<reference evidence="23" key="1">
    <citation type="submission" date="2022-01" db="EMBL/GenBank/DDBJ databases">
        <authorList>
            <person name="King R."/>
        </authorList>
    </citation>
    <scope>NUCLEOTIDE SEQUENCE</scope>
</reference>
<evidence type="ECO:0000256" key="14">
    <source>
        <dbReference type="ARBA" id="ARBA00051310"/>
    </source>
</evidence>
<keyword evidence="5" id="KW-0963">Cytoplasm</keyword>
<dbReference type="SUPFAM" id="SSF52374">
    <property type="entry name" value="Nucleotidylyl transferase"/>
    <property type="match status" value="1"/>
</dbReference>
<dbReference type="Pfam" id="PF01467">
    <property type="entry name" value="CTP_transf_like"/>
    <property type="match status" value="1"/>
</dbReference>
<sequence length="514" mass="57511">MLAKTGLLIISNPKQIAKILSTIESQVKNTLYIQLLSALSDPFGSFYPKSFTSWPKYSQTISKIYSQAAHHCNNLDVKVLLSGIKYNIPKIQTQRPIDLIIFDKPYSSNEIKTFIKSRIQNITDDHKIVTLDSTEISTIEEETNDHVEVFKHTVLGGTFDRLHLAHKLLLSEASLRASNKVTIGVTEENMLQSKTLWELIEPIATRLLNVENFLKDICPELEYNIVPINDPFGPAITDPSMEMIVVSQETIRGGEKINAIRQENGLNELKIVAIELVDEPNPNPIEEVKISSSTARIRLLGTLLKPVKPNENIPHLPYVIGLTGGIASGKSGVSEHLKNLGAHIINCDLLGHEIYKPGKPCHQQIVDTFGDKVVSNNGEINRQALGGIVFNNPGEMKKLNNLVWPAIAEEVQKIIKTCTKKVVVIEAAVLLTAGWENQCHEIWTTVIPRNEAVIRLQRRNGLTEEQANSRIESLPSNKFYVDSANVVFCTLWPVEYTKEQVVKAWGLLEKRMTL</sequence>
<keyword evidence="12" id="KW-0496">Mitochondrion</keyword>
<evidence type="ECO:0000256" key="18">
    <source>
        <dbReference type="ARBA" id="ARBA00060696"/>
    </source>
</evidence>
<dbReference type="NCBIfam" id="NF001985">
    <property type="entry name" value="PRK00777.1"/>
    <property type="match status" value="1"/>
</dbReference>
<proteinExistence type="inferred from homology"/>
<dbReference type="Gene3D" id="3.40.50.300">
    <property type="entry name" value="P-loop containing nucleotide triphosphate hydrolases"/>
    <property type="match status" value="1"/>
</dbReference>
<evidence type="ECO:0000313" key="24">
    <source>
        <dbReference type="Proteomes" id="UP001153737"/>
    </source>
</evidence>
<dbReference type="GO" id="GO:0015937">
    <property type="term" value="P:coenzyme A biosynthetic process"/>
    <property type="evidence" value="ECO:0007669"/>
    <property type="project" value="InterPro"/>
</dbReference>
<evidence type="ECO:0000259" key="22">
    <source>
        <dbReference type="Pfam" id="PF01467"/>
    </source>
</evidence>
<dbReference type="InterPro" id="IPR014729">
    <property type="entry name" value="Rossmann-like_a/b/a_fold"/>
</dbReference>
<keyword evidence="13" id="KW-0511">Multifunctional enzyme</keyword>
<comment type="pathway">
    <text evidence="18">Cofactor biosynthesis; coenzyme A biosynthesis; CoA from (R)-pantothenate: step 5/5.</text>
</comment>
<comment type="subunit">
    <text evidence="3">Monomer.</text>
</comment>
<keyword evidence="24" id="KW-1185">Reference proteome</keyword>
<evidence type="ECO:0000256" key="17">
    <source>
        <dbReference type="ARBA" id="ARBA00060565"/>
    </source>
</evidence>
<comment type="similarity">
    <text evidence="19">In the central section; belongs to the eukaryotic CoaD family.</text>
</comment>
<keyword evidence="10" id="KW-0418">Kinase</keyword>
<dbReference type="GO" id="GO:0005524">
    <property type="term" value="F:ATP binding"/>
    <property type="evidence" value="ECO:0007669"/>
    <property type="project" value="UniProtKB-KW"/>
</dbReference>
<evidence type="ECO:0000256" key="21">
    <source>
        <dbReference type="ARBA" id="ARBA00067394"/>
    </source>
</evidence>
<evidence type="ECO:0000256" key="1">
    <source>
        <dbReference type="ARBA" id="ARBA00004305"/>
    </source>
</evidence>
<organism evidence="23 24">
    <name type="scientific">Phaedon cochleariae</name>
    <name type="common">Mustard beetle</name>
    <dbReference type="NCBI Taxonomy" id="80249"/>
    <lineage>
        <taxon>Eukaryota</taxon>
        <taxon>Metazoa</taxon>
        <taxon>Ecdysozoa</taxon>
        <taxon>Arthropoda</taxon>
        <taxon>Hexapoda</taxon>
        <taxon>Insecta</taxon>
        <taxon>Pterygota</taxon>
        <taxon>Neoptera</taxon>
        <taxon>Endopterygota</taxon>
        <taxon>Coleoptera</taxon>
        <taxon>Polyphaga</taxon>
        <taxon>Cucujiformia</taxon>
        <taxon>Chrysomeloidea</taxon>
        <taxon>Chrysomelidae</taxon>
        <taxon>Chrysomelinae</taxon>
        <taxon>Chrysomelini</taxon>
        <taxon>Phaedon</taxon>
    </lineage>
</organism>
<evidence type="ECO:0000256" key="3">
    <source>
        <dbReference type="ARBA" id="ARBA00011245"/>
    </source>
</evidence>
<comment type="pathway">
    <text evidence="17">Cofactor biosynthesis; coenzyme A biosynthesis; CoA from (R)-pantothenate: step 4/5.</text>
</comment>
<dbReference type="Pfam" id="PF01121">
    <property type="entry name" value="CoaE"/>
    <property type="match status" value="1"/>
</dbReference>
<dbReference type="EC" id="2.7.1.24" evidence="20"/>
<dbReference type="EC" id="2.7.7.3" evidence="4"/>
<dbReference type="AlphaFoldDB" id="A0A9P0GWB5"/>
<keyword evidence="6" id="KW-0597">Phosphoprotein</keyword>
<evidence type="ECO:0000256" key="2">
    <source>
        <dbReference type="ARBA" id="ARBA00004496"/>
    </source>
</evidence>
<dbReference type="GO" id="GO:0004595">
    <property type="term" value="F:pantetheine-phosphate adenylyltransferase activity"/>
    <property type="evidence" value="ECO:0007669"/>
    <property type="project" value="UniProtKB-EC"/>
</dbReference>
<feature type="domain" description="Cytidyltransferase-like" evidence="22">
    <location>
        <begin position="154"/>
        <end position="294"/>
    </location>
</feature>
<dbReference type="InterPro" id="IPR027417">
    <property type="entry name" value="P-loop_NTPase"/>
</dbReference>
<evidence type="ECO:0000256" key="7">
    <source>
        <dbReference type="ARBA" id="ARBA00022679"/>
    </source>
</evidence>
<gene>
    <name evidence="23" type="ORF">PHAECO_LOCUS11660</name>
</gene>
<evidence type="ECO:0000256" key="20">
    <source>
        <dbReference type="ARBA" id="ARBA00066359"/>
    </source>
</evidence>
<evidence type="ECO:0000256" key="13">
    <source>
        <dbReference type="ARBA" id="ARBA00023268"/>
    </source>
</evidence>
<evidence type="ECO:0000256" key="5">
    <source>
        <dbReference type="ARBA" id="ARBA00022490"/>
    </source>
</evidence>
<dbReference type="InterPro" id="IPR001977">
    <property type="entry name" value="Depp_CoAkinase"/>
</dbReference>
<keyword evidence="9" id="KW-0547">Nucleotide-binding</keyword>
<evidence type="ECO:0000256" key="4">
    <source>
        <dbReference type="ARBA" id="ARBA00012392"/>
    </source>
</evidence>
<dbReference type="InterPro" id="IPR004821">
    <property type="entry name" value="Cyt_trans-like"/>
</dbReference>
<evidence type="ECO:0000256" key="9">
    <source>
        <dbReference type="ARBA" id="ARBA00022741"/>
    </source>
</evidence>
<dbReference type="CDD" id="cd02164">
    <property type="entry name" value="PPAT_CoAS"/>
    <property type="match status" value="1"/>
</dbReference>
<protein>
    <recommendedName>
        <fullName evidence="21">Bifunctional coenzyme A synthase</fullName>
        <ecNumber evidence="20">2.7.1.24</ecNumber>
        <ecNumber evidence="4">2.7.7.3</ecNumber>
    </recommendedName>
</protein>
<keyword evidence="11" id="KW-0067">ATP-binding</keyword>
<dbReference type="FunFam" id="3.40.50.300:FF:000899">
    <property type="entry name" value="Bifunctional coenzyme A synthase"/>
    <property type="match status" value="1"/>
</dbReference>
<evidence type="ECO:0000256" key="15">
    <source>
        <dbReference type="ARBA" id="ARBA00051912"/>
    </source>
</evidence>
<dbReference type="GO" id="GO:0005759">
    <property type="term" value="C:mitochondrial matrix"/>
    <property type="evidence" value="ECO:0007669"/>
    <property type="project" value="UniProtKB-SubCell"/>
</dbReference>
<dbReference type="HAMAP" id="MF_00376">
    <property type="entry name" value="Dephospho_CoA_kinase"/>
    <property type="match status" value="1"/>
</dbReference>
<dbReference type="SUPFAM" id="SSF52540">
    <property type="entry name" value="P-loop containing nucleoside triphosphate hydrolases"/>
    <property type="match status" value="1"/>
</dbReference>
<dbReference type="Proteomes" id="UP001153737">
    <property type="component" value="Chromosome 8"/>
</dbReference>
<dbReference type="Gene3D" id="3.40.50.620">
    <property type="entry name" value="HUPs"/>
    <property type="match status" value="1"/>
</dbReference>
<dbReference type="PROSITE" id="PS51219">
    <property type="entry name" value="DPCK"/>
    <property type="match status" value="1"/>
</dbReference>
<comment type="function">
    <text evidence="16">Bifunctional enzyme that catalyzes the fourth and fifth sequential steps of CoA biosynthetic pathway. The fourth reaction is catalyzed by the phosphopantetheine adenylyltransferase, coded by the coaD domain; the fifth reaction is catalyzed by the dephospho-CoA kinase, coded by the coaE domain. May act as a point of CoA biosynthesis regulation.</text>
</comment>
<dbReference type="GO" id="GO:0004140">
    <property type="term" value="F:dephospho-CoA kinase activity"/>
    <property type="evidence" value="ECO:0007669"/>
    <property type="project" value="UniProtKB-EC"/>
</dbReference>
<evidence type="ECO:0000256" key="16">
    <source>
        <dbReference type="ARBA" id="ARBA00059677"/>
    </source>
</evidence>
<dbReference type="PANTHER" id="PTHR10695">
    <property type="entry name" value="DEPHOSPHO-COA KINASE-RELATED"/>
    <property type="match status" value="1"/>
</dbReference>
<comment type="subcellular location">
    <subcellularLocation>
        <location evidence="2">Cytoplasm</location>
    </subcellularLocation>
    <subcellularLocation>
        <location evidence="1">Mitochondrion matrix</location>
    </subcellularLocation>
</comment>
<reference evidence="23" key="2">
    <citation type="submission" date="2022-10" db="EMBL/GenBank/DDBJ databases">
        <authorList>
            <consortium name="ENA_rothamsted_submissions"/>
            <consortium name="culmorum"/>
            <person name="King R."/>
        </authorList>
    </citation>
    <scope>NUCLEOTIDE SEQUENCE</scope>
</reference>
<dbReference type="CDD" id="cd02022">
    <property type="entry name" value="DPCK"/>
    <property type="match status" value="1"/>
</dbReference>
<accession>A0A9P0GWB5</accession>
<evidence type="ECO:0000256" key="12">
    <source>
        <dbReference type="ARBA" id="ARBA00023128"/>
    </source>
</evidence>
<evidence type="ECO:0000256" key="11">
    <source>
        <dbReference type="ARBA" id="ARBA00022840"/>
    </source>
</evidence>
<keyword evidence="7" id="KW-0808">Transferase</keyword>